<sequence>MKMNKWLQQPQDAKQAKAVDEINAVLKRFGDEQSTLLDRFERISFEVQLNQAMLGRSLSDPSLAPAPRRAPSRADRGSAHGGTAAAAERRPSSFRRVFKKLFRPILGKKKSGNNNVAAEAAAAAEEADARIPHFQYSKAFSRSLRV</sequence>
<reference evidence="2 3" key="1">
    <citation type="submission" date="2024-11" db="EMBL/GenBank/DDBJ databases">
        <title>Chromosome-level genome assembly of Eucalyptus globulus Labill. provides insights into its genome evolution.</title>
        <authorList>
            <person name="Li X."/>
        </authorList>
    </citation>
    <scope>NUCLEOTIDE SEQUENCE [LARGE SCALE GENOMIC DNA]</scope>
    <source>
        <strain evidence="2">CL2024</strain>
        <tissue evidence="2">Fresh tender leaves</tissue>
    </source>
</reference>
<dbReference type="AlphaFoldDB" id="A0ABD3LNN7"/>
<organism evidence="2 3">
    <name type="scientific">Eucalyptus globulus</name>
    <name type="common">Tasmanian blue gum</name>
    <dbReference type="NCBI Taxonomy" id="34317"/>
    <lineage>
        <taxon>Eukaryota</taxon>
        <taxon>Viridiplantae</taxon>
        <taxon>Streptophyta</taxon>
        <taxon>Embryophyta</taxon>
        <taxon>Tracheophyta</taxon>
        <taxon>Spermatophyta</taxon>
        <taxon>Magnoliopsida</taxon>
        <taxon>eudicotyledons</taxon>
        <taxon>Gunneridae</taxon>
        <taxon>Pentapetalae</taxon>
        <taxon>rosids</taxon>
        <taxon>malvids</taxon>
        <taxon>Myrtales</taxon>
        <taxon>Myrtaceae</taxon>
        <taxon>Myrtoideae</taxon>
        <taxon>Eucalypteae</taxon>
        <taxon>Eucalyptus</taxon>
    </lineage>
</organism>
<gene>
    <name evidence="2" type="ORF">ACJRO7_000752</name>
</gene>
<evidence type="ECO:0000313" key="2">
    <source>
        <dbReference type="EMBL" id="KAL3753406.1"/>
    </source>
</evidence>
<evidence type="ECO:0000313" key="3">
    <source>
        <dbReference type="Proteomes" id="UP001634007"/>
    </source>
</evidence>
<feature type="compositionally biased region" description="Low complexity" evidence="1">
    <location>
        <begin position="59"/>
        <end position="69"/>
    </location>
</feature>
<dbReference type="PANTHER" id="PTHR48196:SF1">
    <property type="entry name" value="DUF630 DOMAIN-CONTAINING PROTEIN"/>
    <property type="match status" value="1"/>
</dbReference>
<protein>
    <submittedName>
        <fullName evidence="2">Uncharacterized protein</fullName>
    </submittedName>
</protein>
<proteinExistence type="predicted"/>
<comment type="caution">
    <text evidence="2">The sequence shown here is derived from an EMBL/GenBank/DDBJ whole genome shotgun (WGS) entry which is preliminary data.</text>
</comment>
<keyword evidence="3" id="KW-1185">Reference proteome</keyword>
<evidence type="ECO:0000256" key="1">
    <source>
        <dbReference type="SAM" id="MobiDB-lite"/>
    </source>
</evidence>
<feature type="region of interest" description="Disordered" evidence="1">
    <location>
        <begin position="56"/>
        <end position="91"/>
    </location>
</feature>
<dbReference type="PANTHER" id="PTHR48196">
    <property type="entry name" value="DUF630 DOMAIN-CONTAINING PROTEIN"/>
    <property type="match status" value="1"/>
</dbReference>
<name>A0ABD3LNN7_EUCGL</name>
<dbReference type="Proteomes" id="UP001634007">
    <property type="component" value="Unassembled WGS sequence"/>
</dbReference>
<dbReference type="EMBL" id="JBJKBG010000001">
    <property type="protein sequence ID" value="KAL3753406.1"/>
    <property type="molecule type" value="Genomic_DNA"/>
</dbReference>
<accession>A0ABD3LNN7</accession>